<dbReference type="Proteomes" id="UP000251313">
    <property type="component" value="Unassembled WGS sequence"/>
</dbReference>
<name>A0AB38FUM9_9ENTR</name>
<dbReference type="AlphaFoldDB" id="A0AB38FUM9"/>
<protein>
    <submittedName>
        <fullName evidence="1">Uncharacterized protein</fullName>
    </submittedName>
</protein>
<proteinExistence type="predicted"/>
<dbReference type="InterPro" id="IPR059241">
    <property type="entry name" value="SfIV_phage_associated"/>
</dbReference>
<gene>
    <name evidence="1" type="ORF">NCTC11967_01997</name>
</gene>
<dbReference type="NCBIfam" id="NF033230">
    <property type="entry name" value="phage_region_01"/>
    <property type="match status" value="1"/>
</dbReference>
<accession>A0AB38FUM9</accession>
<evidence type="ECO:0000313" key="2">
    <source>
        <dbReference type="Proteomes" id="UP000251313"/>
    </source>
</evidence>
<reference evidence="1 2" key="1">
    <citation type="submission" date="2018-06" db="EMBL/GenBank/DDBJ databases">
        <authorList>
            <consortium name="Pathogen Informatics"/>
            <person name="Doyle S."/>
        </authorList>
    </citation>
    <scope>NUCLEOTIDE SEQUENCE [LARGE SCALE GENOMIC DNA]</scope>
    <source>
        <strain evidence="1 2">NCTC11967</strain>
    </source>
</reference>
<sequence length="197" mass="22835">MRKDARDAQSQNGCQITSGAVTTPVVTLLISISKESKAFRMELHKLKSLFTQHARNIARYRKWSSEEDFIPALQSWLRAEQFLRLDILIMRYRNKHPSVWAPMKGFDALNQLVFSRTGWMPARISQLSFAEKLFVLHRDLADVNIPQEVLELPALVTESLKHAMHEQELYQTEWPPCSEEEWDPSLSEIAQGLKKPF</sequence>
<evidence type="ECO:0000313" key="1">
    <source>
        <dbReference type="EMBL" id="SQA62974.1"/>
    </source>
</evidence>
<dbReference type="EMBL" id="UAVL01000009">
    <property type="protein sequence ID" value="SQA62974.1"/>
    <property type="molecule type" value="Genomic_DNA"/>
</dbReference>
<organism evidence="1 2">
    <name type="scientific">Yokenella regensburgei</name>
    <dbReference type="NCBI Taxonomy" id="158877"/>
    <lineage>
        <taxon>Bacteria</taxon>
        <taxon>Pseudomonadati</taxon>
        <taxon>Pseudomonadota</taxon>
        <taxon>Gammaproteobacteria</taxon>
        <taxon>Enterobacterales</taxon>
        <taxon>Enterobacteriaceae</taxon>
        <taxon>Yokenella</taxon>
    </lineage>
</organism>
<comment type="caution">
    <text evidence="1">The sequence shown here is derived from an EMBL/GenBank/DDBJ whole genome shotgun (WGS) entry which is preliminary data.</text>
</comment>